<keyword evidence="3" id="KW-1185">Reference proteome</keyword>
<dbReference type="eggNOG" id="ENOG502ZIU2">
    <property type="taxonomic scope" value="Bacteria"/>
</dbReference>
<dbReference type="STRING" id="49186.SAMN05421647_102545"/>
<proteinExistence type="predicted"/>
<gene>
    <name evidence="2" type="ORF">SAMN05421647_102545</name>
</gene>
<dbReference type="AlphaFoldDB" id="A0A1N6QJL7"/>
<name>A0A1N6QJL7_9GAMM</name>
<feature type="compositionally biased region" description="Polar residues" evidence="1">
    <location>
        <begin position="18"/>
        <end position="51"/>
    </location>
</feature>
<evidence type="ECO:0000313" key="2">
    <source>
        <dbReference type="EMBL" id="SIQ16672.1"/>
    </source>
</evidence>
<accession>A0A1N6QJL7</accession>
<sequence>MEITSANYLTLNQGKSIRSAESSTSNPATALTSQTPATKVTLSETARSTSAAEEKAINESLRVYQGNYRNLAVQDADKSARIDAILNRLSENEQAALIDNNTMLLDEDFIQLAEELSDDELRQFVAVSSALQTIPLVETGSQGRLYSGTAEVENLINTLSNMDAETRSRVLDKAESYAEQVTKRPPSPLTYDAQSIGNFHSDGATANDLFNLNRAISGSDDVNAMLDQLEQFDEHQQTQLMGLLRRDNTLGTQMMEQLEGRDSAAQSAILDFMSELDTSRTFQMKYDATGATRAVLDFDNNGAEVVVGMMEDTVSLLENYRFDDEQLEQMGNQLQNLDRSDQRAYLAITKTGLETLLGDVTSQGKQIDMSQQEGALETIDDLRNNAQARELVFRSRMGEESIVNGTRYYEQKSLGEARHDVEAVVRLMTTDAWLNNQLDDSSAHDAQTNRLSSLLTDMDADQRDQLVQDLNRLGQDVHPMTELSVAALKDTYGAFFDRTTSIANVNDLSAMAEAEEKTQPELRESFWQATEIAGERVDDVLKILDENGPEIRDQLILTLAEQASLTESGQKTRDEVDGELRKLINYFKEDYSSDDKLSFLDQAFAAP</sequence>
<evidence type="ECO:0000313" key="3">
    <source>
        <dbReference type="Proteomes" id="UP000186895"/>
    </source>
</evidence>
<dbReference type="EMBL" id="FTMN01000002">
    <property type="protein sequence ID" value="SIQ16672.1"/>
    <property type="molecule type" value="Genomic_DNA"/>
</dbReference>
<reference evidence="3" key="1">
    <citation type="submission" date="2017-01" db="EMBL/GenBank/DDBJ databases">
        <authorList>
            <person name="Varghese N."/>
            <person name="Submissions S."/>
        </authorList>
    </citation>
    <scope>NUCLEOTIDE SEQUENCE [LARGE SCALE GENOMIC DNA]</scope>
    <source>
        <strain evidence="3">DSM 7027</strain>
    </source>
</reference>
<organism evidence="2 3">
    <name type="scientific">Marinobacterium stanieri</name>
    <dbReference type="NCBI Taxonomy" id="49186"/>
    <lineage>
        <taxon>Bacteria</taxon>
        <taxon>Pseudomonadati</taxon>
        <taxon>Pseudomonadota</taxon>
        <taxon>Gammaproteobacteria</taxon>
        <taxon>Oceanospirillales</taxon>
        <taxon>Oceanospirillaceae</taxon>
        <taxon>Marinobacterium</taxon>
    </lineage>
</organism>
<evidence type="ECO:0000256" key="1">
    <source>
        <dbReference type="SAM" id="MobiDB-lite"/>
    </source>
</evidence>
<dbReference type="Proteomes" id="UP000186895">
    <property type="component" value="Unassembled WGS sequence"/>
</dbReference>
<feature type="region of interest" description="Disordered" evidence="1">
    <location>
        <begin position="18"/>
        <end position="53"/>
    </location>
</feature>
<protein>
    <submittedName>
        <fullName evidence="2">Uncharacterized protein</fullName>
    </submittedName>
</protein>
<dbReference type="RefSeq" id="WP_076462075.1">
    <property type="nucleotide sequence ID" value="NZ_FTMN01000002.1"/>
</dbReference>